<name>A0A8X6Q683_NEPPI</name>
<dbReference type="PANTHER" id="PTHR22933:SF31">
    <property type="entry name" value="FI18007P1"/>
    <property type="match status" value="1"/>
</dbReference>
<accession>A0A8X6Q683</accession>
<dbReference type="Gene3D" id="2.170.140.10">
    <property type="entry name" value="Chitin binding domain"/>
    <property type="match status" value="1"/>
</dbReference>
<feature type="region of interest" description="Disordered" evidence="1">
    <location>
        <begin position="631"/>
        <end position="650"/>
    </location>
</feature>
<dbReference type="Pfam" id="PF01607">
    <property type="entry name" value="CBM_14"/>
    <property type="match status" value="1"/>
</dbReference>
<proteinExistence type="predicted"/>
<dbReference type="EMBL" id="BMAW01123261">
    <property type="protein sequence ID" value="GFU02495.1"/>
    <property type="molecule type" value="Genomic_DNA"/>
</dbReference>
<feature type="compositionally biased region" description="Basic and acidic residues" evidence="1">
    <location>
        <begin position="557"/>
        <end position="566"/>
    </location>
</feature>
<dbReference type="PANTHER" id="PTHR22933">
    <property type="entry name" value="FI18007P1-RELATED"/>
    <property type="match status" value="1"/>
</dbReference>
<feature type="signal peptide" evidence="2">
    <location>
        <begin position="1"/>
        <end position="22"/>
    </location>
</feature>
<organism evidence="4 5">
    <name type="scientific">Nephila pilipes</name>
    <name type="common">Giant wood spider</name>
    <name type="synonym">Nephila maculata</name>
    <dbReference type="NCBI Taxonomy" id="299642"/>
    <lineage>
        <taxon>Eukaryota</taxon>
        <taxon>Metazoa</taxon>
        <taxon>Ecdysozoa</taxon>
        <taxon>Arthropoda</taxon>
        <taxon>Chelicerata</taxon>
        <taxon>Arachnida</taxon>
        <taxon>Araneae</taxon>
        <taxon>Araneomorphae</taxon>
        <taxon>Entelegynae</taxon>
        <taxon>Araneoidea</taxon>
        <taxon>Nephilidae</taxon>
        <taxon>Nephila</taxon>
    </lineage>
</organism>
<dbReference type="InterPro" id="IPR036508">
    <property type="entry name" value="Chitin-bd_dom_sf"/>
</dbReference>
<dbReference type="SMART" id="SM00494">
    <property type="entry name" value="ChtBD2"/>
    <property type="match status" value="1"/>
</dbReference>
<comment type="caution">
    <text evidence="4">The sequence shown here is derived from an EMBL/GenBank/DDBJ whole genome shotgun (WGS) entry which is preliminary data.</text>
</comment>
<dbReference type="InterPro" id="IPR002557">
    <property type="entry name" value="Chitin-bd_dom"/>
</dbReference>
<feature type="compositionally biased region" description="Basic and acidic residues" evidence="1">
    <location>
        <begin position="517"/>
        <end position="545"/>
    </location>
</feature>
<dbReference type="Proteomes" id="UP000887013">
    <property type="component" value="Unassembled WGS sequence"/>
</dbReference>
<feature type="domain" description="Chitin-binding type-2" evidence="3">
    <location>
        <begin position="351"/>
        <end position="409"/>
    </location>
</feature>
<evidence type="ECO:0000313" key="4">
    <source>
        <dbReference type="EMBL" id="GFU02495.1"/>
    </source>
</evidence>
<keyword evidence="2" id="KW-0732">Signal</keyword>
<evidence type="ECO:0000256" key="2">
    <source>
        <dbReference type="SAM" id="SignalP"/>
    </source>
</evidence>
<dbReference type="SUPFAM" id="SSF57625">
    <property type="entry name" value="Invertebrate chitin-binding proteins"/>
    <property type="match status" value="1"/>
</dbReference>
<sequence length="1200" mass="137762">MQGSYIFTSIFLLLGLNAVVHSEPHNQNYLQRGGKSINWIWNNANTKSPDYIQRRRRYLLDENSEAWWNDMKMVWDPTGKRQTTENPLSPSEDIYFSGTGGHLSPFANLETLPTLANQTVGASMMVENPQSEDIDSSLIRELIIEEHHRPSKIELDSASQRLRDANENNAIVVETPSVTENSSIPDDLTPVEPIPSSEPESSAEKPMSLIEYVVPGVEHIQPHVEYVNDMDRFRESEVIYHQPRVEYVVPTVEFVEPEFEFFTTTRTSNVSEQIKTFSSEESIEEEFGSFGARVPLDLSIDRNRFLAVHDEEKMTSETQRMTKHKRMHRRNPEWGIPDVDYPTLEILPVVHFPCEEYTSGYYADVTARCQMFHICHENGQRSSFLCPIGTVFNQEYLVCDWWYNVNCEDSLSQHMGEDSYEAFGTSNKKSVAPASDEERDTESITFGKTKDNPSKHFLRFSKTNDASTTRDKTHLKKKSKSDQSNLSQKAVNYPIGYAILLREFMKNSPHYLPRYSKEVDESRTLESKPYDRSSEGHNQNEKISQEIDENAGNPVSDLKKQQKKQEFYGGSKPFSVSSEKRIHERVRTKRIKIKYFPPKSHGFSAIGNKIIPEPATYSSNNRQEERYISRPVPTNRDSSEESISAEKDRMADVEKNKTRLFINDPGSIPDDRNYYELKNITDDLEVIHLSQNVSAPKNQPVKKYDNRKYTSAASVINYEKEHFSSTDDAESEDFFNKKNQTNDEVIERNYTRGSRHPVSRLYKQKPTFLDRTQAKARKIVNKNSYTTFTESKTLKKSYIVDPEISLIELNKKFGERLYTKLPPFKVEKVTSYHTTPMFETERKVKRLIFPAITRQSFDSELITTTQITPVYIHTETLASSNNVSKNQLQPNKIGTLIVSKRTNTSKLRKTQQSRISTVTTSKNSNISISDKSQQKKISAVIISKSSINNKSVESDSLRQHQENDTIGVSKGNNFDIPIKLNGKLRPKKNGAFIIPKRNSDKSVKWGNLSQEKENNIGNITKSKETERNITDFDITSKFVNRISNLVSETKAPSEELSHNHSLAVNSTPREKVSYTVSVLIQPKQILNSNKSSDNKFLKNSKDSLRTLQPWLINSSSSSKLYNYEKITKNTTFQNRWSGILNKNTTKINNAHGGFIIVKKVRLKRNLQIPVASKYNQNPLSKNYLKNKLKTLHIEISNERR</sequence>
<dbReference type="GO" id="GO:0008061">
    <property type="term" value="F:chitin binding"/>
    <property type="evidence" value="ECO:0007669"/>
    <property type="project" value="InterPro"/>
</dbReference>
<evidence type="ECO:0000313" key="5">
    <source>
        <dbReference type="Proteomes" id="UP000887013"/>
    </source>
</evidence>
<evidence type="ECO:0000259" key="3">
    <source>
        <dbReference type="PROSITE" id="PS50940"/>
    </source>
</evidence>
<keyword evidence="5" id="KW-1185">Reference proteome</keyword>
<evidence type="ECO:0000256" key="1">
    <source>
        <dbReference type="SAM" id="MobiDB-lite"/>
    </source>
</evidence>
<feature type="region of interest" description="Disordered" evidence="1">
    <location>
        <begin position="426"/>
        <end position="486"/>
    </location>
</feature>
<dbReference type="PROSITE" id="PS50940">
    <property type="entry name" value="CHIT_BIND_II"/>
    <property type="match status" value="1"/>
</dbReference>
<feature type="region of interest" description="Disordered" evidence="1">
    <location>
        <begin position="517"/>
        <end position="581"/>
    </location>
</feature>
<reference evidence="4" key="1">
    <citation type="submission" date="2020-08" db="EMBL/GenBank/DDBJ databases">
        <title>Multicomponent nature underlies the extraordinary mechanical properties of spider dragline silk.</title>
        <authorList>
            <person name="Kono N."/>
            <person name="Nakamura H."/>
            <person name="Mori M."/>
            <person name="Yoshida Y."/>
            <person name="Ohtoshi R."/>
            <person name="Malay A.D."/>
            <person name="Moran D.A.P."/>
            <person name="Tomita M."/>
            <person name="Numata K."/>
            <person name="Arakawa K."/>
        </authorList>
    </citation>
    <scope>NUCLEOTIDE SEQUENCE</scope>
</reference>
<dbReference type="GO" id="GO:0005576">
    <property type="term" value="C:extracellular region"/>
    <property type="evidence" value="ECO:0007669"/>
    <property type="project" value="InterPro"/>
</dbReference>
<feature type="region of interest" description="Disordered" evidence="1">
    <location>
        <begin position="175"/>
        <end position="205"/>
    </location>
</feature>
<feature type="compositionally biased region" description="Low complexity" evidence="1">
    <location>
        <begin position="190"/>
        <end position="205"/>
    </location>
</feature>
<dbReference type="InterPro" id="IPR052976">
    <property type="entry name" value="Scoloptoxin-like"/>
</dbReference>
<protein>
    <submittedName>
        <fullName evidence="4">Chitin-binding type-2 domain-containing protein</fullName>
    </submittedName>
</protein>
<feature type="chain" id="PRO_5036455423" evidence="2">
    <location>
        <begin position="23"/>
        <end position="1200"/>
    </location>
</feature>
<dbReference type="AlphaFoldDB" id="A0A8X6Q683"/>
<feature type="compositionally biased region" description="Low complexity" evidence="1">
    <location>
        <begin position="915"/>
        <end position="930"/>
    </location>
</feature>
<feature type="region of interest" description="Disordered" evidence="1">
    <location>
        <begin position="903"/>
        <end position="930"/>
    </location>
</feature>
<gene>
    <name evidence="4" type="primary">NCL1_46187</name>
    <name evidence="4" type="ORF">NPIL_702021</name>
</gene>
<dbReference type="OrthoDB" id="6514762at2759"/>